<dbReference type="AlphaFoldDB" id="A0A5E8B7S6"/>
<name>A0A5E8B7S6_9ASCO</name>
<dbReference type="EMBL" id="CABVLU010000001">
    <property type="protein sequence ID" value="VVT46861.1"/>
    <property type="molecule type" value="Genomic_DNA"/>
</dbReference>
<organism evidence="1 2">
    <name type="scientific">Magnusiomyces paraingens</name>
    <dbReference type="NCBI Taxonomy" id="2606893"/>
    <lineage>
        <taxon>Eukaryota</taxon>
        <taxon>Fungi</taxon>
        <taxon>Dikarya</taxon>
        <taxon>Ascomycota</taxon>
        <taxon>Saccharomycotina</taxon>
        <taxon>Dipodascomycetes</taxon>
        <taxon>Dipodascales</taxon>
        <taxon>Dipodascaceae</taxon>
        <taxon>Magnusiomyces</taxon>
    </lineage>
</organism>
<evidence type="ECO:0000313" key="2">
    <source>
        <dbReference type="Proteomes" id="UP000398389"/>
    </source>
</evidence>
<dbReference type="RefSeq" id="XP_031852037.1">
    <property type="nucleotide sequence ID" value="XM_031996146.1"/>
</dbReference>
<gene>
    <name evidence="1" type="ORF">SAPINGB_P001424</name>
</gene>
<protein>
    <submittedName>
        <fullName evidence="1">Uncharacterized protein</fullName>
    </submittedName>
</protein>
<keyword evidence="2" id="KW-1185">Reference proteome</keyword>
<reference evidence="1 2" key="1">
    <citation type="submission" date="2019-09" db="EMBL/GenBank/DDBJ databases">
        <authorList>
            <person name="Brejova B."/>
        </authorList>
    </citation>
    <scope>NUCLEOTIDE SEQUENCE [LARGE SCALE GENOMIC DNA]</scope>
</reference>
<dbReference type="Proteomes" id="UP000398389">
    <property type="component" value="Unassembled WGS sequence"/>
</dbReference>
<evidence type="ECO:0000313" key="1">
    <source>
        <dbReference type="EMBL" id="VVT46861.1"/>
    </source>
</evidence>
<accession>A0A5E8B7S6</accession>
<sequence>MAALNTSFVAPEGHEVKQYLRKAVMTSVSIEEFEVYFKTHRICLRVSHPILNLEQDLGFGNNSLTAVDDLIEGLNPLIYIEWNRNRLNDLTNASQI</sequence>
<proteinExistence type="predicted"/>
<dbReference type="GeneID" id="43580246"/>